<dbReference type="InterPro" id="IPR017972">
    <property type="entry name" value="Cyt_P450_CS"/>
</dbReference>
<comment type="similarity">
    <text evidence="1 5">Belongs to the cytochrome P450 family.</text>
</comment>
<dbReference type="FunFam" id="1.10.630.10:FF:000100">
    <property type="entry name" value="Cytochrome P450 71A26"/>
    <property type="match status" value="1"/>
</dbReference>
<dbReference type="EMBL" id="CM027681">
    <property type="protein sequence ID" value="KAG0543567.1"/>
    <property type="molecule type" value="Genomic_DNA"/>
</dbReference>
<evidence type="ECO:0000256" key="5">
    <source>
        <dbReference type="RuleBase" id="RU000461"/>
    </source>
</evidence>
<keyword evidence="4 5" id="KW-0349">Heme</keyword>
<dbReference type="PANTHER" id="PTHR47955:SF15">
    <property type="entry name" value="CYTOCHROME P450 71A2-LIKE"/>
    <property type="match status" value="1"/>
</dbReference>
<sequence length="508" mass="55788">MSPYLLAAGALIVFLYVIKNHRSSNKLPPSPPSLPLIGHLHLIGRLAHRSLHELQLRYGGGGGLLYLQLGRRRTFIVSTAAAAADLFRNHDLAFASRPHSVSGDKLMYGCNNVSFAPYGGNWRRGKKIATVHLLSQRRVESFAPVRAAEVAALVARTRRAAEAGSAAVELRELLYGYTNAVITRAATGAAGATAERLKQLLGNSAALMVGFQPEDVLPDAPARFVRWATGLDKKLDDMAEAWDKFLSELVAAHKEKRDDDGAKDEDEDFLDVLLRLREEGTDGLELTEDRIKAITKDMIAAATETSTQTLEWTMAELVANPRVMRKLQDEIVRVVSDDQTAIAEPDLNKMEYLKAVFKEVLRLHPPAPLLVPHESTTPAVVQGYEIPAKTALFVNVWAIGRDPAAWDTPDEFRPERFMGGSPPVDFRGTDYQLIPFGAGRRICPGINFALPVLELALASLLRHFEWELPAGMRPGDLDMGEAPGLSTPRQVPLVLVPKRKTLVQAALE</sequence>
<feature type="binding site" description="axial binding residue" evidence="4">
    <location>
        <position position="443"/>
    </location>
    <ligand>
        <name>heme</name>
        <dbReference type="ChEBI" id="CHEBI:30413"/>
    </ligand>
    <ligandPart>
        <name>Fe</name>
        <dbReference type="ChEBI" id="CHEBI:18248"/>
    </ligandPart>
</feature>
<evidence type="ECO:0000256" key="1">
    <source>
        <dbReference type="ARBA" id="ARBA00010617"/>
    </source>
</evidence>
<dbReference type="PRINTS" id="PR00465">
    <property type="entry name" value="EP450IV"/>
</dbReference>
<dbReference type="GO" id="GO:0005506">
    <property type="term" value="F:iron ion binding"/>
    <property type="evidence" value="ECO:0007669"/>
    <property type="project" value="InterPro"/>
</dbReference>
<evidence type="ECO:0000256" key="3">
    <source>
        <dbReference type="ARBA" id="ARBA00023004"/>
    </source>
</evidence>
<dbReference type="Proteomes" id="UP000807115">
    <property type="component" value="Chromosome 2"/>
</dbReference>
<dbReference type="PANTHER" id="PTHR47955">
    <property type="entry name" value="CYTOCHROME P450 FAMILY 71 PROTEIN"/>
    <property type="match status" value="1"/>
</dbReference>
<protein>
    <recommendedName>
        <fullName evidence="8">Cytochrome P450</fullName>
    </recommendedName>
</protein>
<dbReference type="Pfam" id="PF00067">
    <property type="entry name" value="p450"/>
    <property type="match status" value="1"/>
</dbReference>
<accession>A0A921UT35</accession>
<dbReference type="AlphaFoldDB" id="A0A921UT35"/>
<evidence type="ECO:0008006" key="8">
    <source>
        <dbReference type="Google" id="ProtNLM"/>
    </source>
</evidence>
<evidence type="ECO:0000256" key="2">
    <source>
        <dbReference type="ARBA" id="ARBA00022723"/>
    </source>
</evidence>
<name>A0A921UT35_SORBI</name>
<comment type="caution">
    <text evidence="6">The sequence shown here is derived from an EMBL/GenBank/DDBJ whole genome shotgun (WGS) entry which is preliminary data.</text>
</comment>
<gene>
    <name evidence="6" type="ORF">BDA96_02G201200</name>
</gene>
<reference evidence="6" key="2">
    <citation type="submission" date="2020-10" db="EMBL/GenBank/DDBJ databases">
        <authorList>
            <person name="Cooper E.A."/>
            <person name="Brenton Z.W."/>
            <person name="Flinn B.S."/>
            <person name="Jenkins J."/>
            <person name="Shu S."/>
            <person name="Flowers D."/>
            <person name="Luo F."/>
            <person name="Wang Y."/>
            <person name="Xia P."/>
            <person name="Barry K."/>
            <person name="Daum C."/>
            <person name="Lipzen A."/>
            <person name="Yoshinaga Y."/>
            <person name="Schmutz J."/>
            <person name="Saski C."/>
            <person name="Vermerris W."/>
            <person name="Kresovich S."/>
        </authorList>
    </citation>
    <scope>NUCLEOTIDE SEQUENCE</scope>
</reference>
<dbReference type="PROSITE" id="PS00086">
    <property type="entry name" value="CYTOCHROME_P450"/>
    <property type="match status" value="1"/>
</dbReference>
<reference evidence="6" key="1">
    <citation type="journal article" date="2019" name="BMC Genomics">
        <title>A new reference genome for Sorghum bicolor reveals high levels of sequence similarity between sweet and grain genotypes: implications for the genetics of sugar metabolism.</title>
        <authorList>
            <person name="Cooper E.A."/>
            <person name="Brenton Z.W."/>
            <person name="Flinn B.S."/>
            <person name="Jenkins J."/>
            <person name="Shu S."/>
            <person name="Flowers D."/>
            <person name="Luo F."/>
            <person name="Wang Y."/>
            <person name="Xia P."/>
            <person name="Barry K."/>
            <person name="Daum C."/>
            <person name="Lipzen A."/>
            <person name="Yoshinaga Y."/>
            <person name="Schmutz J."/>
            <person name="Saski C."/>
            <person name="Vermerris W."/>
            <person name="Kresovich S."/>
        </authorList>
    </citation>
    <scope>NUCLEOTIDE SEQUENCE</scope>
</reference>
<dbReference type="PRINTS" id="PR00385">
    <property type="entry name" value="P450"/>
</dbReference>
<dbReference type="GO" id="GO:0016705">
    <property type="term" value="F:oxidoreductase activity, acting on paired donors, with incorporation or reduction of molecular oxygen"/>
    <property type="evidence" value="ECO:0007669"/>
    <property type="project" value="InterPro"/>
</dbReference>
<evidence type="ECO:0000256" key="4">
    <source>
        <dbReference type="PIRSR" id="PIRSR602403-1"/>
    </source>
</evidence>
<keyword evidence="5" id="KW-0560">Oxidoreductase</keyword>
<dbReference type="Gramene" id="EER96688">
    <property type="protein sequence ID" value="EER96688"/>
    <property type="gene ID" value="SORBI_3002G190300"/>
</dbReference>
<comment type="cofactor">
    <cofactor evidence="4">
        <name>heme</name>
        <dbReference type="ChEBI" id="CHEBI:30413"/>
    </cofactor>
</comment>
<dbReference type="InterPro" id="IPR002403">
    <property type="entry name" value="Cyt_P450_E_grp-IV"/>
</dbReference>
<dbReference type="OMA" id="AIVDERW"/>
<dbReference type="GO" id="GO:0004497">
    <property type="term" value="F:monooxygenase activity"/>
    <property type="evidence" value="ECO:0007669"/>
    <property type="project" value="UniProtKB-KW"/>
</dbReference>
<dbReference type="GO" id="GO:0020037">
    <property type="term" value="F:heme binding"/>
    <property type="evidence" value="ECO:0007669"/>
    <property type="project" value="InterPro"/>
</dbReference>
<dbReference type="SMR" id="A0A921UT35"/>
<keyword evidence="2 4" id="KW-0479">Metal-binding</keyword>
<dbReference type="InterPro" id="IPR036396">
    <property type="entry name" value="Cyt_P450_sf"/>
</dbReference>
<dbReference type="CDD" id="cd11072">
    <property type="entry name" value="CYP71-like"/>
    <property type="match status" value="1"/>
</dbReference>
<evidence type="ECO:0000313" key="7">
    <source>
        <dbReference type="Proteomes" id="UP000807115"/>
    </source>
</evidence>
<keyword evidence="5" id="KW-0503">Monooxygenase</keyword>
<dbReference type="OrthoDB" id="1055148at2759"/>
<keyword evidence="3 4" id="KW-0408">Iron</keyword>
<dbReference type="Gene3D" id="1.10.630.10">
    <property type="entry name" value="Cytochrome P450"/>
    <property type="match status" value="1"/>
</dbReference>
<proteinExistence type="inferred from homology"/>
<dbReference type="SUPFAM" id="SSF48264">
    <property type="entry name" value="Cytochrome P450"/>
    <property type="match status" value="1"/>
</dbReference>
<evidence type="ECO:0000313" key="6">
    <source>
        <dbReference type="EMBL" id="KAG0543567.1"/>
    </source>
</evidence>
<dbReference type="InterPro" id="IPR001128">
    <property type="entry name" value="Cyt_P450"/>
</dbReference>
<dbReference type="KEGG" id="sbi:8056205"/>
<organism evidence="6 7">
    <name type="scientific">Sorghum bicolor</name>
    <name type="common">Sorghum</name>
    <name type="synonym">Sorghum vulgare</name>
    <dbReference type="NCBI Taxonomy" id="4558"/>
    <lineage>
        <taxon>Eukaryota</taxon>
        <taxon>Viridiplantae</taxon>
        <taxon>Streptophyta</taxon>
        <taxon>Embryophyta</taxon>
        <taxon>Tracheophyta</taxon>
        <taxon>Spermatophyta</taxon>
        <taxon>Magnoliopsida</taxon>
        <taxon>Liliopsida</taxon>
        <taxon>Poales</taxon>
        <taxon>Poaceae</taxon>
        <taxon>PACMAD clade</taxon>
        <taxon>Panicoideae</taxon>
        <taxon>Andropogonodae</taxon>
        <taxon>Andropogoneae</taxon>
        <taxon>Sorghinae</taxon>
        <taxon>Sorghum</taxon>
    </lineage>
</organism>